<comment type="caution">
    <text evidence="1">The sequence shown here is derived from an EMBL/GenBank/DDBJ whole genome shotgun (WGS) entry which is preliminary data.</text>
</comment>
<gene>
    <name evidence="1" type="ORF">O185_12770</name>
</gene>
<dbReference type="EMBL" id="AXDT01000113">
    <property type="protein sequence ID" value="ERT12735.1"/>
    <property type="molecule type" value="Genomic_DNA"/>
</dbReference>
<dbReference type="PATRIC" id="fig|1389415.4.peg.2553"/>
<sequence>MLDRETEFYFNQIKEQMKGQQAIVQLLIHHILKNLENKPGCENFTNEVIASLEALKQQVWLGKDGIDAAITLIKDPIKYR</sequence>
<dbReference type="RefSeq" id="WP_023044926.1">
    <property type="nucleotide sequence ID" value="NZ_AXDT01000113.1"/>
</dbReference>
<name>U7R051_PHOTE</name>
<proteinExistence type="predicted"/>
<reference evidence="1 2" key="1">
    <citation type="submission" date="2013-10" db="EMBL/GenBank/DDBJ databases">
        <title>Whole Genome Shotgun Sequence of Photorhabdus temperata J3.</title>
        <authorList>
            <person name="Park G.-S."/>
            <person name="Hong S.-J."/>
            <person name="Shin J.-H."/>
        </authorList>
    </citation>
    <scope>NUCLEOTIDE SEQUENCE [LARGE SCALE GENOMIC DNA]</scope>
    <source>
        <strain evidence="1 2">J3</strain>
    </source>
</reference>
<evidence type="ECO:0000313" key="2">
    <source>
        <dbReference type="Proteomes" id="UP000017133"/>
    </source>
</evidence>
<dbReference type="AlphaFoldDB" id="U7R051"/>
<accession>U7R051</accession>
<dbReference type="Proteomes" id="UP000017133">
    <property type="component" value="Unassembled WGS sequence"/>
</dbReference>
<protein>
    <submittedName>
        <fullName evidence="1">Uncharacterized protein</fullName>
    </submittedName>
</protein>
<evidence type="ECO:0000313" key="1">
    <source>
        <dbReference type="EMBL" id="ERT12735.1"/>
    </source>
</evidence>
<organism evidence="1 2">
    <name type="scientific">Photorhabdus temperata J3</name>
    <dbReference type="NCBI Taxonomy" id="1389415"/>
    <lineage>
        <taxon>Bacteria</taxon>
        <taxon>Pseudomonadati</taxon>
        <taxon>Pseudomonadota</taxon>
        <taxon>Gammaproteobacteria</taxon>
        <taxon>Enterobacterales</taxon>
        <taxon>Morganellaceae</taxon>
        <taxon>Photorhabdus</taxon>
    </lineage>
</organism>
<keyword evidence="2" id="KW-1185">Reference proteome</keyword>